<feature type="transmembrane region" description="Helical" evidence="11">
    <location>
        <begin position="165"/>
        <end position="184"/>
    </location>
</feature>
<keyword evidence="3" id="KW-0808">Transferase</keyword>
<keyword evidence="6 13" id="KW-0418">Kinase</keyword>
<dbReference type="InterPro" id="IPR050640">
    <property type="entry name" value="Bact_2-comp_sensor_kinase"/>
</dbReference>
<evidence type="ECO:0000256" key="9">
    <source>
        <dbReference type="ARBA" id="ARBA00023012"/>
    </source>
</evidence>
<dbReference type="InterPro" id="IPR036890">
    <property type="entry name" value="HATPase_C_sf"/>
</dbReference>
<evidence type="ECO:0000313" key="14">
    <source>
        <dbReference type="Proteomes" id="UP000198806"/>
    </source>
</evidence>
<dbReference type="Gene3D" id="3.30.565.10">
    <property type="entry name" value="Histidine kinase-like ATPase, C-terminal domain"/>
    <property type="match status" value="1"/>
</dbReference>
<accession>A0A1I5G3Y6</accession>
<feature type="transmembrane region" description="Helical" evidence="11">
    <location>
        <begin position="196"/>
        <end position="220"/>
    </location>
</feature>
<dbReference type="GO" id="GO:0000155">
    <property type="term" value="F:phosphorelay sensor kinase activity"/>
    <property type="evidence" value="ECO:0007669"/>
    <property type="project" value="InterPro"/>
</dbReference>
<dbReference type="InterPro" id="IPR003594">
    <property type="entry name" value="HATPase_dom"/>
</dbReference>
<keyword evidence="2" id="KW-1003">Cell membrane</keyword>
<keyword evidence="4 11" id="KW-0812">Transmembrane</keyword>
<feature type="transmembrane region" description="Helical" evidence="11">
    <location>
        <begin position="99"/>
        <end position="120"/>
    </location>
</feature>
<evidence type="ECO:0000256" key="3">
    <source>
        <dbReference type="ARBA" id="ARBA00022679"/>
    </source>
</evidence>
<evidence type="ECO:0000256" key="10">
    <source>
        <dbReference type="ARBA" id="ARBA00023136"/>
    </source>
</evidence>
<dbReference type="SUPFAM" id="SSF55874">
    <property type="entry name" value="ATPase domain of HSP90 chaperone/DNA topoisomerase II/histidine kinase"/>
    <property type="match status" value="1"/>
</dbReference>
<name>A0A1I5G3Y6_9FIRM</name>
<keyword evidence="9" id="KW-0902">Two-component regulatory system</keyword>
<proteinExistence type="predicted"/>
<sequence>MEFPAFFYCRNIKRYQGSGIPVMRRMCVEVIKSIVLNIGLLVILAQILARVKLVKKYIVREKHKTKEYIILIAIFGIISVISTYTGYGVNGAIANTRVIGVMAGGFIGGPIVGIGAAIIGSIHRYIIDINGFTAFACAISTLAEGIISAVTAKYVKKNKYKSSDLFAITFFAELLQMIIILIFAKPYQEAVTLVRVIAVPMVFFNSMGMVLFVSVFNHIFKEMEYEVGSKVNLIFEITKKCLPLLQSGIYNKENCSKISDVILEYSKDLAVIFTDKENIICVKGKTLNCIGLNRFLPGLANEVLTKKKVCIAEQVPEEDVLYKSLEKMVAIGAPLMKYGQPFGCLIIFANKFKISYHSEVQFAEGLSKLFSVQFELSEMEKQQALLQKAEFKALQTQINPHFIFNSLNTISAFCREKPDKARELLIALATYFRNSIQTKDGFVSIYDEMDYVMAYLQLEKARFDERLNIIIDMPEDIDCKMPCLILQPIVENAIKHGAMKKKQGEVKITIKEADKAIKISVMDNGLGIPQNVVHGLKYNTIDNGRIGLINVQKRLCYIYGENNGLDIDTSTNGTIVSITIPKDISNKLEPKNLPAYKNVV</sequence>
<keyword evidence="7" id="KW-0067">ATP-binding</keyword>
<dbReference type="Gene3D" id="1.10.1760.20">
    <property type="match status" value="1"/>
</dbReference>
<dbReference type="Proteomes" id="UP000198806">
    <property type="component" value="Unassembled WGS sequence"/>
</dbReference>
<evidence type="ECO:0000256" key="11">
    <source>
        <dbReference type="SAM" id="Phobius"/>
    </source>
</evidence>
<gene>
    <name evidence="13" type="ORF">SAMN04489757_11751</name>
</gene>
<dbReference type="SMART" id="SM00387">
    <property type="entry name" value="HATPase_c"/>
    <property type="match status" value="1"/>
</dbReference>
<feature type="transmembrane region" description="Helical" evidence="11">
    <location>
        <begin position="30"/>
        <end position="48"/>
    </location>
</feature>
<dbReference type="PANTHER" id="PTHR34220">
    <property type="entry name" value="SENSOR HISTIDINE KINASE YPDA"/>
    <property type="match status" value="1"/>
</dbReference>
<evidence type="ECO:0000256" key="5">
    <source>
        <dbReference type="ARBA" id="ARBA00022741"/>
    </source>
</evidence>
<evidence type="ECO:0000259" key="12">
    <source>
        <dbReference type="SMART" id="SM00387"/>
    </source>
</evidence>
<keyword evidence="14" id="KW-1185">Reference proteome</keyword>
<evidence type="ECO:0000256" key="4">
    <source>
        <dbReference type="ARBA" id="ARBA00022692"/>
    </source>
</evidence>
<dbReference type="Pfam" id="PF02518">
    <property type="entry name" value="HATPase_c"/>
    <property type="match status" value="1"/>
</dbReference>
<dbReference type="EMBL" id="FOWD01000017">
    <property type="protein sequence ID" value="SFO30755.1"/>
    <property type="molecule type" value="Genomic_DNA"/>
</dbReference>
<reference evidence="13 14" key="1">
    <citation type="submission" date="2016-10" db="EMBL/GenBank/DDBJ databases">
        <authorList>
            <person name="de Groot N.N."/>
        </authorList>
    </citation>
    <scope>NUCLEOTIDE SEQUENCE [LARGE SCALE GENOMIC DNA]</scope>
    <source>
        <strain evidence="13 14">DSM 1283</strain>
    </source>
</reference>
<dbReference type="InterPro" id="IPR011620">
    <property type="entry name" value="Sig_transdc_His_kinase_LytS_TM"/>
</dbReference>
<protein>
    <submittedName>
        <fullName evidence="13">Two-component system, LytT family, sensor histidine kinase LytS</fullName>
    </submittedName>
</protein>
<dbReference type="GO" id="GO:0071555">
    <property type="term" value="P:cell wall organization"/>
    <property type="evidence" value="ECO:0007669"/>
    <property type="project" value="InterPro"/>
</dbReference>
<evidence type="ECO:0000256" key="6">
    <source>
        <dbReference type="ARBA" id="ARBA00022777"/>
    </source>
</evidence>
<evidence type="ECO:0000256" key="7">
    <source>
        <dbReference type="ARBA" id="ARBA00022840"/>
    </source>
</evidence>
<feature type="transmembrane region" description="Helical" evidence="11">
    <location>
        <begin position="132"/>
        <end position="153"/>
    </location>
</feature>
<dbReference type="PANTHER" id="PTHR34220:SF7">
    <property type="entry name" value="SENSOR HISTIDINE KINASE YPDA"/>
    <property type="match status" value="1"/>
</dbReference>
<keyword evidence="10 11" id="KW-0472">Membrane</keyword>
<dbReference type="Pfam" id="PF06580">
    <property type="entry name" value="His_kinase"/>
    <property type="match status" value="1"/>
</dbReference>
<comment type="subcellular location">
    <subcellularLocation>
        <location evidence="1">Cell membrane</location>
        <topology evidence="1">Multi-pass membrane protein</topology>
    </subcellularLocation>
</comment>
<dbReference type="GO" id="GO:0005886">
    <property type="term" value="C:plasma membrane"/>
    <property type="evidence" value="ECO:0007669"/>
    <property type="project" value="UniProtKB-SubCell"/>
</dbReference>
<evidence type="ECO:0000256" key="8">
    <source>
        <dbReference type="ARBA" id="ARBA00022989"/>
    </source>
</evidence>
<dbReference type="Pfam" id="PF07694">
    <property type="entry name" value="5TM-5TMR_LYT"/>
    <property type="match status" value="1"/>
</dbReference>
<dbReference type="GO" id="GO:0005524">
    <property type="term" value="F:ATP binding"/>
    <property type="evidence" value="ECO:0007669"/>
    <property type="project" value="UniProtKB-KW"/>
</dbReference>
<evidence type="ECO:0000256" key="2">
    <source>
        <dbReference type="ARBA" id="ARBA00022475"/>
    </source>
</evidence>
<dbReference type="OrthoDB" id="9809348at2"/>
<evidence type="ECO:0000313" key="13">
    <source>
        <dbReference type="EMBL" id="SFO30755.1"/>
    </source>
</evidence>
<organism evidence="13 14">
    <name type="scientific">Anaerocolumna aminovalerica</name>
    <dbReference type="NCBI Taxonomy" id="1527"/>
    <lineage>
        <taxon>Bacteria</taxon>
        <taxon>Bacillati</taxon>
        <taxon>Bacillota</taxon>
        <taxon>Clostridia</taxon>
        <taxon>Lachnospirales</taxon>
        <taxon>Lachnospiraceae</taxon>
        <taxon>Anaerocolumna</taxon>
    </lineage>
</organism>
<keyword evidence="5" id="KW-0547">Nucleotide-binding</keyword>
<feature type="transmembrane region" description="Helical" evidence="11">
    <location>
        <begin position="68"/>
        <end position="87"/>
    </location>
</feature>
<feature type="domain" description="Histidine kinase/HSP90-like ATPase" evidence="12">
    <location>
        <begin position="477"/>
        <end position="584"/>
    </location>
</feature>
<keyword evidence="8 11" id="KW-1133">Transmembrane helix</keyword>
<dbReference type="AlphaFoldDB" id="A0A1I5G3Y6"/>
<evidence type="ECO:0000256" key="1">
    <source>
        <dbReference type="ARBA" id="ARBA00004651"/>
    </source>
</evidence>
<dbReference type="STRING" id="1527.SAMN04489757_11751"/>
<dbReference type="InterPro" id="IPR010559">
    <property type="entry name" value="Sig_transdc_His_kin_internal"/>
</dbReference>